<protein>
    <submittedName>
        <fullName evidence="1">Uncharacterized protein</fullName>
    </submittedName>
</protein>
<dbReference type="AlphaFoldDB" id="A0AAD8K3P1"/>
<keyword evidence="2" id="KW-1185">Reference proteome</keyword>
<evidence type="ECO:0000313" key="2">
    <source>
        <dbReference type="Proteomes" id="UP001229421"/>
    </source>
</evidence>
<accession>A0AAD8K3P1</accession>
<organism evidence="1 2">
    <name type="scientific">Tagetes erecta</name>
    <name type="common">African marigold</name>
    <dbReference type="NCBI Taxonomy" id="13708"/>
    <lineage>
        <taxon>Eukaryota</taxon>
        <taxon>Viridiplantae</taxon>
        <taxon>Streptophyta</taxon>
        <taxon>Embryophyta</taxon>
        <taxon>Tracheophyta</taxon>
        <taxon>Spermatophyta</taxon>
        <taxon>Magnoliopsida</taxon>
        <taxon>eudicotyledons</taxon>
        <taxon>Gunneridae</taxon>
        <taxon>Pentapetalae</taxon>
        <taxon>asterids</taxon>
        <taxon>campanulids</taxon>
        <taxon>Asterales</taxon>
        <taxon>Asteraceae</taxon>
        <taxon>Asteroideae</taxon>
        <taxon>Heliantheae alliance</taxon>
        <taxon>Tageteae</taxon>
        <taxon>Tagetes</taxon>
    </lineage>
</organism>
<dbReference type="EMBL" id="JAUHHV010000008">
    <property type="protein sequence ID" value="KAK1415779.1"/>
    <property type="molecule type" value="Genomic_DNA"/>
</dbReference>
<dbReference type="Proteomes" id="UP001229421">
    <property type="component" value="Unassembled WGS sequence"/>
</dbReference>
<name>A0AAD8K3P1_TARER</name>
<gene>
    <name evidence="1" type="ORF">QVD17_31566</name>
</gene>
<evidence type="ECO:0000313" key="1">
    <source>
        <dbReference type="EMBL" id="KAK1415779.1"/>
    </source>
</evidence>
<sequence>MTKSKLSEIQANARTKQSPDLHALLKTHNIICYYKHILFSSLNSISRFPDQHHWPHLHRSFSFSDILSSSFPTTVFHTYIPKSPS</sequence>
<comment type="caution">
    <text evidence="1">The sequence shown here is derived from an EMBL/GenBank/DDBJ whole genome shotgun (WGS) entry which is preliminary data.</text>
</comment>
<reference evidence="1" key="1">
    <citation type="journal article" date="2023" name="bioRxiv">
        <title>Improved chromosome-level genome assembly for marigold (Tagetes erecta).</title>
        <authorList>
            <person name="Jiang F."/>
            <person name="Yuan L."/>
            <person name="Wang S."/>
            <person name="Wang H."/>
            <person name="Xu D."/>
            <person name="Wang A."/>
            <person name="Fan W."/>
        </authorList>
    </citation>
    <scope>NUCLEOTIDE SEQUENCE</scope>
    <source>
        <strain evidence="1">WSJ</strain>
        <tissue evidence="1">Leaf</tissue>
    </source>
</reference>
<proteinExistence type="predicted"/>